<dbReference type="Proteomes" id="UP000595140">
    <property type="component" value="Unassembled WGS sequence"/>
</dbReference>
<evidence type="ECO:0000256" key="1">
    <source>
        <dbReference type="SAM" id="MobiDB-lite"/>
    </source>
</evidence>
<dbReference type="InterPro" id="IPR007321">
    <property type="entry name" value="Transposase_28"/>
</dbReference>
<dbReference type="AlphaFoldDB" id="A0A484KH63"/>
<protein>
    <recommendedName>
        <fullName evidence="2">Transposase (putative) gypsy type domain-containing protein</fullName>
    </recommendedName>
</protein>
<sequence length="587" mass="65406">MRGSIDSSDELTGIIVYAIPALARKSGGSPIVVSAPSRNTNDALMAADSESLPLARPSRPSNATSAATLADVIRESAMSPEELLLIKVLELTPLENGWYLHPHLPRVGKDRFYTLTGSYKASSAIQPGPLTTEELSVLFDELGVDSEKFRGRVPIDSEDSPVDEELALYFDHFSAGLTLPMDPFVEVIVTYMGITMDRLYPGDLRKIVLFATLCRMLGVEPSLFAFTSFFFMSPQNNEVVLLKWRPGEKLFNTPENPYPHYQSRRIFVTSKDGWGVPRVARDFEDTALIKKVNARDRYERDTPNYIRGVLREGKCFCSDYLLREDVQSFAGARRRVNDDVKRLLFIAPNRRNTLWKIHGSYKTPVFKEECQPQPCKCPPSEEYVEESRFEPEWRPSGRLALNEKRALERRARLDALNVAMYIPQVPINGLKSMAKEVLGPVASCVTTKKRSYSESKNPSSSASRPGPSRRVRRRLILTDSDHETSDEIMMDSSNGKSHSDKTRSLAEVNEVLDRLSSPVKEFEGDTTTQELVSGDEDFWLGMLGSASEEVAGAGETSGLELIFATGKEDGLEALLAGDASNSHDQTN</sequence>
<organism evidence="3 4">
    <name type="scientific">Cuscuta campestris</name>
    <dbReference type="NCBI Taxonomy" id="132261"/>
    <lineage>
        <taxon>Eukaryota</taxon>
        <taxon>Viridiplantae</taxon>
        <taxon>Streptophyta</taxon>
        <taxon>Embryophyta</taxon>
        <taxon>Tracheophyta</taxon>
        <taxon>Spermatophyta</taxon>
        <taxon>Magnoliopsida</taxon>
        <taxon>eudicotyledons</taxon>
        <taxon>Gunneridae</taxon>
        <taxon>Pentapetalae</taxon>
        <taxon>asterids</taxon>
        <taxon>lamiids</taxon>
        <taxon>Solanales</taxon>
        <taxon>Convolvulaceae</taxon>
        <taxon>Cuscuteae</taxon>
        <taxon>Cuscuta</taxon>
        <taxon>Cuscuta subgen. Grammica</taxon>
        <taxon>Cuscuta sect. Cleistogrammica</taxon>
    </lineage>
</organism>
<name>A0A484KH63_9ASTE</name>
<keyword evidence="4" id="KW-1185">Reference proteome</keyword>
<proteinExistence type="predicted"/>
<dbReference type="Pfam" id="PF04195">
    <property type="entry name" value="Transposase_28"/>
    <property type="match status" value="1"/>
</dbReference>
<feature type="domain" description="Transposase (putative) gypsy type" evidence="2">
    <location>
        <begin position="170"/>
        <end position="232"/>
    </location>
</feature>
<evidence type="ECO:0000259" key="2">
    <source>
        <dbReference type="Pfam" id="PF04195"/>
    </source>
</evidence>
<evidence type="ECO:0000313" key="3">
    <source>
        <dbReference type="EMBL" id="VFQ63254.1"/>
    </source>
</evidence>
<reference evidence="3 4" key="1">
    <citation type="submission" date="2018-04" db="EMBL/GenBank/DDBJ databases">
        <authorList>
            <person name="Vogel A."/>
        </authorList>
    </citation>
    <scope>NUCLEOTIDE SEQUENCE [LARGE SCALE GENOMIC DNA]</scope>
</reference>
<dbReference type="EMBL" id="OOIL02000280">
    <property type="protein sequence ID" value="VFQ63254.1"/>
    <property type="molecule type" value="Genomic_DNA"/>
</dbReference>
<accession>A0A484KH63</accession>
<feature type="region of interest" description="Disordered" evidence="1">
    <location>
        <begin position="447"/>
        <end position="502"/>
    </location>
</feature>
<feature type="non-terminal residue" evidence="3">
    <location>
        <position position="587"/>
    </location>
</feature>
<evidence type="ECO:0000313" key="4">
    <source>
        <dbReference type="Proteomes" id="UP000595140"/>
    </source>
</evidence>
<gene>
    <name evidence="3" type="ORF">CCAM_LOCUS5030</name>
</gene>